<dbReference type="InterPro" id="IPR008971">
    <property type="entry name" value="HSP40/DnaJ_pept-bd"/>
</dbReference>
<dbReference type="PANTHER" id="PTHR43096:SF52">
    <property type="entry name" value="DNAJ HOMOLOG 1, MITOCHONDRIAL-RELATED"/>
    <property type="match status" value="1"/>
</dbReference>
<reference evidence="3 4" key="1">
    <citation type="submission" date="2024-08" db="EMBL/GenBank/DDBJ databases">
        <title>Whole-genome sequencing of halo(alkali)philic microorganisms from hypersaline lakes.</title>
        <authorList>
            <person name="Sorokin D.Y."/>
            <person name="Merkel A.Y."/>
            <person name="Messina E."/>
            <person name="Yakimov M."/>
        </authorList>
    </citation>
    <scope>NUCLEOTIDE SEQUENCE [LARGE SCALE GENOMIC DNA]</scope>
    <source>
        <strain evidence="3 4">Cl-TMA</strain>
    </source>
</reference>
<dbReference type="PROSITE" id="PS00636">
    <property type="entry name" value="DNAJ_1"/>
    <property type="match status" value="1"/>
</dbReference>
<dbReference type="InterPro" id="IPR018253">
    <property type="entry name" value="DnaJ_domain_CS"/>
</dbReference>
<dbReference type="PROSITE" id="PS50076">
    <property type="entry name" value="DNAJ_2"/>
    <property type="match status" value="1"/>
</dbReference>
<evidence type="ECO:0000259" key="2">
    <source>
        <dbReference type="PROSITE" id="PS50076"/>
    </source>
</evidence>
<dbReference type="InterPro" id="IPR001623">
    <property type="entry name" value="DnaJ_domain"/>
</dbReference>
<dbReference type="SUPFAM" id="SSF49493">
    <property type="entry name" value="HSP40/DnaJ peptide-binding domain"/>
    <property type="match status" value="2"/>
</dbReference>
<dbReference type="PANTHER" id="PTHR43096">
    <property type="entry name" value="DNAJ HOMOLOG 1, MITOCHONDRIAL-RELATED"/>
    <property type="match status" value="1"/>
</dbReference>
<keyword evidence="4" id="KW-1185">Reference proteome</keyword>
<dbReference type="SMART" id="SM00271">
    <property type="entry name" value="DnaJ"/>
    <property type="match status" value="1"/>
</dbReference>
<sequence length="325" mass="36095">MEYKDYYGILGVSRDADRDEIKRAYRKLAHKYHPDVSKEPDAEKRFKEVKEAYEVLSDPEKRQAYDQLGSGWQAGQSFEPPPGWEGNFDFRGGGFSAFGAEEFSDFFESLFGAGGFRQQDPFSRARGGTWGGAGGFAGRGEDQHGHLEITLEEAFQGGSRRIQMTTPEPDGKGRMVNKPRSLDVRIPSGVRDGQQIRLSGQGSPAPGGGARGDLYLELRIQPHRHFRLEDRDVYLNLPITPWEAALGERIQVPTLGGTVTLAIPPGAQSGQKLRLKGRGLPGSHPGDQYVIVQIKVPKPETEEQKELYREMARKLPFTPRADLGV</sequence>
<dbReference type="CDD" id="cd10747">
    <property type="entry name" value="DnaJ_C"/>
    <property type="match status" value="1"/>
</dbReference>
<dbReference type="Pfam" id="PF00226">
    <property type="entry name" value="DnaJ"/>
    <property type="match status" value="1"/>
</dbReference>
<dbReference type="RefSeq" id="WP_373655928.1">
    <property type="nucleotide sequence ID" value="NZ_JBGUAW010000006.1"/>
</dbReference>
<feature type="domain" description="J" evidence="2">
    <location>
        <begin position="5"/>
        <end position="69"/>
    </location>
</feature>
<dbReference type="InterPro" id="IPR002939">
    <property type="entry name" value="DnaJ_C"/>
</dbReference>
<accession>A0ABV4TV26</accession>
<name>A0ABV4TV26_9GAMM</name>
<organism evidence="3 4">
    <name type="scientific">Thiohalorhabdus methylotrophus</name>
    <dbReference type="NCBI Taxonomy" id="3242694"/>
    <lineage>
        <taxon>Bacteria</taxon>
        <taxon>Pseudomonadati</taxon>
        <taxon>Pseudomonadota</taxon>
        <taxon>Gammaproteobacteria</taxon>
        <taxon>Thiohalorhabdales</taxon>
        <taxon>Thiohalorhabdaceae</taxon>
        <taxon>Thiohalorhabdus</taxon>
    </lineage>
</organism>
<dbReference type="Gene3D" id="1.10.287.110">
    <property type="entry name" value="DnaJ domain"/>
    <property type="match status" value="1"/>
</dbReference>
<dbReference type="PRINTS" id="PR00625">
    <property type="entry name" value="JDOMAIN"/>
</dbReference>
<evidence type="ECO:0000313" key="3">
    <source>
        <dbReference type="EMBL" id="MFA9461142.1"/>
    </source>
</evidence>
<dbReference type="EMBL" id="JBGUAW010000006">
    <property type="protein sequence ID" value="MFA9461142.1"/>
    <property type="molecule type" value="Genomic_DNA"/>
</dbReference>
<comment type="caution">
    <text evidence="3">The sequence shown here is derived from an EMBL/GenBank/DDBJ whole genome shotgun (WGS) entry which is preliminary data.</text>
</comment>
<protein>
    <submittedName>
        <fullName evidence="3">DnaJ C-terminal domain-containing protein</fullName>
    </submittedName>
</protein>
<dbReference type="Gene3D" id="2.60.260.20">
    <property type="entry name" value="Urease metallochaperone UreE, N-terminal domain"/>
    <property type="match status" value="2"/>
</dbReference>
<dbReference type="Proteomes" id="UP001575181">
    <property type="component" value="Unassembled WGS sequence"/>
</dbReference>
<proteinExistence type="predicted"/>
<evidence type="ECO:0000256" key="1">
    <source>
        <dbReference type="ARBA" id="ARBA00023186"/>
    </source>
</evidence>
<keyword evidence="1" id="KW-0143">Chaperone</keyword>
<dbReference type="CDD" id="cd06257">
    <property type="entry name" value="DnaJ"/>
    <property type="match status" value="1"/>
</dbReference>
<gene>
    <name evidence="3" type="ORF">ACERLL_09930</name>
</gene>
<dbReference type="Pfam" id="PF01556">
    <property type="entry name" value="DnaJ_C"/>
    <property type="match status" value="1"/>
</dbReference>
<evidence type="ECO:0000313" key="4">
    <source>
        <dbReference type="Proteomes" id="UP001575181"/>
    </source>
</evidence>
<dbReference type="InterPro" id="IPR036869">
    <property type="entry name" value="J_dom_sf"/>
</dbReference>
<dbReference type="SUPFAM" id="SSF46565">
    <property type="entry name" value="Chaperone J-domain"/>
    <property type="match status" value="1"/>
</dbReference>